<dbReference type="Proteomes" id="UP001147653">
    <property type="component" value="Unassembled WGS sequence"/>
</dbReference>
<comment type="caution">
    <text evidence="1">The sequence shown here is derived from an EMBL/GenBank/DDBJ whole genome shotgun (WGS) entry which is preliminary data.</text>
</comment>
<accession>A0A9X3SCL7</accession>
<reference evidence="1" key="1">
    <citation type="submission" date="2022-10" db="EMBL/GenBank/DDBJ databases">
        <title>The WGS of Solirubrobacter phytolaccae KCTC 29190.</title>
        <authorList>
            <person name="Jiang Z."/>
        </authorList>
    </citation>
    <scope>NUCLEOTIDE SEQUENCE</scope>
    <source>
        <strain evidence="1">KCTC 29190</strain>
    </source>
</reference>
<keyword evidence="2" id="KW-1185">Reference proteome</keyword>
<name>A0A9X3SCL7_9ACTN</name>
<dbReference type="AlphaFoldDB" id="A0A9X3SCL7"/>
<protein>
    <submittedName>
        <fullName evidence="1">Uncharacterized protein</fullName>
    </submittedName>
</protein>
<dbReference type="RefSeq" id="WP_270029312.1">
    <property type="nucleotide sequence ID" value="NZ_JAPDDP010000089.1"/>
</dbReference>
<organism evidence="1 2">
    <name type="scientific">Solirubrobacter phytolaccae</name>
    <dbReference type="NCBI Taxonomy" id="1404360"/>
    <lineage>
        <taxon>Bacteria</taxon>
        <taxon>Bacillati</taxon>
        <taxon>Actinomycetota</taxon>
        <taxon>Thermoleophilia</taxon>
        <taxon>Solirubrobacterales</taxon>
        <taxon>Solirubrobacteraceae</taxon>
        <taxon>Solirubrobacter</taxon>
    </lineage>
</organism>
<dbReference type="EMBL" id="JAPDDP010000089">
    <property type="protein sequence ID" value="MDA0184851.1"/>
    <property type="molecule type" value="Genomic_DNA"/>
</dbReference>
<sequence>MIESRRGVIDRARSARRGEDARVARRGEGAWVARRGEGARGADVLIVDRYEIGERATSAC</sequence>
<evidence type="ECO:0000313" key="1">
    <source>
        <dbReference type="EMBL" id="MDA0184851.1"/>
    </source>
</evidence>
<gene>
    <name evidence="1" type="ORF">OJ997_31400</name>
</gene>
<evidence type="ECO:0000313" key="2">
    <source>
        <dbReference type="Proteomes" id="UP001147653"/>
    </source>
</evidence>
<feature type="non-terminal residue" evidence="1">
    <location>
        <position position="60"/>
    </location>
</feature>
<proteinExistence type="predicted"/>